<evidence type="ECO:0000313" key="1">
    <source>
        <dbReference type="EMBL" id="EWC60414.1"/>
    </source>
</evidence>
<dbReference type="NCBIfam" id="TIGR02243">
    <property type="entry name" value="putative baseplate assembly protein"/>
    <property type="match status" value="1"/>
</dbReference>
<gene>
    <name evidence="1" type="ORF">UO65_4302</name>
</gene>
<organism evidence="1 2">
    <name type="scientific">Actinokineospora spheciospongiae</name>
    <dbReference type="NCBI Taxonomy" id="909613"/>
    <lineage>
        <taxon>Bacteria</taxon>
        <taxon>Bacillati</taxon>
        <taxon>Actinomycetota</taxon>
        <taxon>Actinomycetes</taxon>
        <taxon>Pseudonocardiales</taxon>
        <taxon>Pseudonocardiaceae</taxon>
        <taxon>Actinokineospora</taxon>
    </lineage>
</organism>
<accession>W7J2Q4</accession>
<dbReference type="PATRIC" id="fig|909613.9.peg.4307"/>
<evidence type="ECO:0000313" key="2">
    <source>
        <dbReference type="Proteomes" id="UP000019277"/>
    </source>
</evidence>
<dbReference type="InterPro" id="IPR011749">
    <property type="entry name" value="CHP02243"/>
</dbReference>
<sequence length="649" mass="69948">MLPAPSLDDRRFQDLVDDAKRYVMRRCPEWTDHNVSDPGVTLIEAFAFMTEQLCYRLDRVPDRLYVKFLELLGLRMLPPTPAEVPVTFWLSTPARSPLVIRAGTAVSTTRTESEESVVFSTITDLPVLPTSIAAVRRVSGSGVASENQTTAHEIGQEFAAFGEPPQLDDALLIGLRDPAPACAMRLDFRGETTGVGVNPLHPPLVWEAWTGTGWTGCDVTTDETGGLNRSGRIVVHLPRGHEASVIEDQRAGWLRVRVVEPLPGQPSYSSSPVVRSLAAGTVGATAAAVHGRIVEFEELGESEGVPGQRFRLNHAPVLAGAHAAVIEVAGETGWQEWTQVDGFATSGPHDRHFVLDGVAGEVEFGPAVRLPDRGLHQYGAVPPPGARVRARRYYSGGGLRGNVARHAVDTLKGSIPFVAGVTNLHPASGGVDGETLEEAKTRGPIMLRTRSRAVTAEDYEAISREAAPEVARIHCLTAGEDDVAHGAVKVLVVPAAAHRDGQLLFADLVPAADTLERIARRLDDVRLVGTRVLVEPPRYRGVTVVARLVARTRLDPDEVRTRALTALYSFINPLTGGEDGTGWAFGRRVSHGEVFALLQSVRGVDVVEDVRLYGANPVTGERGAEVTRLPVGAGGLAFSYDHQVRVERS</sequence>
<dbReference type="STRING" id="909613.UO65_4302"/>
<proteinExistence type="predicted"/>
<dbReference type="AlphaFoldDB" id="W7J2Q4"/>
<keyword evidence="2" id="KW-1185">Reference proteome</keyword>
<dbReference type="InterPro" id="IPR010272">
    <property type="entry name" value="T6SS_TssF"/>
</dbReference>
<dbReference type="EMBL" id="AYXG01000161">
    <property type="protein sequence ID" value="EWC60414.1"/>
    <property type="molecule type" value="Genomic_DNA"/>
</dbReference>
<comment type="caution">
    <text evidence="1">The sequence shown here is derived from an EMBL/GenBank/DDBJ whole genome shotgun (WGS) entry which is preliminary data.</text>
</comment>
<dbReference type="Pfam" id="PF05947">
    <property type="entry name" value="T6SS_TssF"/>
    <property type="match status" value="1"/>
</dbReference>
<dbReference type="eggNOG" id="COG3299">
    <property type="taxonomic scope" value="Bacteria"/>
</dbReference>
<name>W7J2Q4_9PSEU</name>
<protein>
    <submittedName>
        <fullName evidence="1">Uncharacterized protein</fullName>
    </submittedName>
</protein>
<reference evidence="1 2" key="1">
    <citation type="journal article" date="2014" name="Genome Announc.">
        <title>Draft Genome Sequence of the Antitrypanosomally Active Sponge-Associated Bacterium Actinokineospora sp. Strain EG49.</title>
        <authorList>
            <person name="Harjes J."/>
            <person name="Ryu T."/>
            <person name="Abdelmohsen U.R."/>
            <person name="Moitinho-Silva L."/>
            <person name="Horn H."/>
            <person name="Ravasi T."/>
            <person name="Hentschel U."/>
        </authorList>
    </citation>
    <scope>NUCLEOTIDE SEQUENCE [LARGE SCALE GENOMIC DNA]</scope>
    <source>
        <strain evidence="1 2">EG49</strain>
    </source>
</reference>
<dbReference type="Proteomes" id="UP000019277">
    <property type="component" value="Unassembled WGS sequence"/>
</dbReference>